<dbReference type="STRING" id="444597.BST26_11665"/>
<name>A0A1X0DCX8_9MYCO</name>
<evidence type="ECO:0000313" key="2">
    <source>
        <dbReference type="EMBL" id="ORA70217.1"/>
    </source>
</evidence>
<dbReference type="Proteomes" id="UP000192801">
    <property type="component" value="Unassembled WGS sequence"/>
</dbReference>
<comment type="similarity">
    <text evidence="1">Belongs to the universal stress protein A family.</text>
</comment>
<organism evidence="2 3">
    <name type="scientific">Mycolicibacterium insubricum</name>
    <dbReference type="NCBI Taxonomy" id="444597"/>
    <lineage>
        <taxon>Bacteria</taxon>
        <taxon>Bacillati</taxon>
        <taxon>Actinomycetota</taxon>
        <taxon>Actinomycetes</taxon>
        <taxon>Mycobacteriales</taxon>
        <taxon>Mycobacteriaceae</taxon>
        <taxon>Mycolicibacterium</taxon>
    </lineage>
</organism>
<dbReference type="InterPro" id="IPR006015">
    <property type="entry name" value="Universal_stress_UspA"/>
</dbReference>
<dbReference type="PRINTS" id="PR01438">
    <property type="entry name" value="UNVRSLSTRESS"/>
</dbReference>
<dbReference type="SUPFAM" id="SSF52402">
    <property type="entry name" value="Adenine nucleotide alpha hydrolases-like"/>
    <property type="match status" value="2"/>
</dbReference>
<dbReference type="PANTHER" id="PTHR46268">
    <property type="entry name" value="STRESS RESPONSE PROTEIN NHAX"/>
    <property type="match status" value="1"/>
</dbReference>
<dbReference type="AlphaFoldDB" id="A0A1X0DCX8"/>
<gene>
    <name evidence="2" type="ORF">BST26_11665</name>
</gene>
<dbReference type="InterPro" id="IPR006016">
    <property type="entry name" value="UspA"/>
</dbReference>
<dbReference type="InterPro" id="IPR014729">
    <property type="entry name" value="Rossmann-like_a/b/a_fold"/>
</dbReference>
<reference evidence="2 3" key="1">
    <citation type="submission" date="2016-12" db="EMBL/GenBank/DDBJ databases">
        <title>The new phylogeny of genus Mycobacterium.</title>
        <authorList>
            <person name="Tortoli E."/>
            <person name="Trovato A."/>
            <person name="Cirillo D.M."/>
        </authorList>
    </citation>
    <scope>NUCLEOTIDE SEQUENCE [LARGE SCALE GENOMIC DNA]</scope>
    <source>
        <strain evidence="2 3">DSM 45130</strain>
    </source>
</reference>
<keyword evidence="3" id="KW-1185">Reference proteome</keyword>
<sequence>MSTAESTGAVLVGVDGSVSSRVAVDWGARYAKLHNQPLRLVNIISSPVMMAWPEAPLPDGYLQWQEEQSRDLLDAAVATAAEAVTGVEVTTEILSGPTVATMIELTREAGIVVVGCRGRGALARGLLGSVSSTLVRHAHCPVAVVHDEDPLMADPAKAPVLVGIDGSRASEAATAIAFDEASRRGVDLVAVHAMSDADVLSMPGQQFSEFEQRGQEVLAERLAGYSERYPDVAVRRIVVWDKPANTLIEQSDNAQLVVVGSHGRGGFTGMLLGSVSASVVQAVRMPVIVARA</sequence>
<evidence type="ECO:0000313" key="3">
    <source>
        <dbReference type="Proteomes" id="UP000192801"/>
    </source>
</evidence>
<proteinExistence type="inferred from homology"/>
<dbReference type="RefSeq" id="WP_083031135.1">
    <property type="nucleotide sequence ID" value="NZ_AP022618.1"/>
</dbReference>
<protein>
    <submittedName>
        <fullName evidence="2">Universal stress protein</fullName>
    </submittedName>
</protein>
<evidence type="ECO:0000256" key="1">
    <source>
        <dbReference type="ARBA" id="ARBA00008791"/>
    </source>
</evidence>
<dbReference type="PANTHER" id="PTHR46268:SF6">
    <property type="entry name" value="UNIVERSAL STRESS PROTEIN UP12"/>
    <property type="match status" value="1"/>
</dbReference>
<accession>A0A1X0DCX8</accession>
<dbReference type="Pfam" id="PF00582">
    <property type="entry name" value="Usp"/>
    <property type="match status" value="2"/>
</dbReference>
<dbReference type="EMBL" id="MVHS01000024">
    <property type="protein sequence ID" value="ORA70217.1"/>
    <property type="molecule type" value="Genomic_DNA"/>
</dbReference>
<dbReference type="OrthoDB" id="3174546at2"/>
<comment type="caution">
    <text evidence="2">The sequence shown here is derived from an EMBL/GenBank/DDBJ whole genome shotgun (WGS) entry which is preliminary data.</text>
</comment>
<dbReference type="Gene3D" id="3.40.50.620">
    <property type="entry name" value="HUPs"/>
    <property type="match status" value="2"/>
</dbReference>